<dbReference type="Gene3D" id="1.10.1410.40">
    <property type="match status" value="1"/>
</dbReference>
<evidence type="ECO:0000256" key="2">
    <source>
        <dbReference type="ARBA" id="ARBA00004496"/>
    </source>
</evidence>
<evidence type="ECO:0000256" key="7">
    <source>
        <dbReference type="ARBA" id="ARBA00023125"/>
    </source>
</evidence>
<keyword evidence="4" id="KW-0963">Cytoplasm</keyword>
<evidence type="ECO:0000256" key="9">
    <source>
        <dbReference type="ARBA" id="ARBA00041195"/>
    </source>
</evidence>
<dbReference type="Pfam" id="PF20965">
    <property type="entry name" value="DZF_C"/>
    <property type="match status" value="1"/>
</dbReference>
<dbReference type="FunCoup" id="M4AG22">
    <property type="interactions" value="1773"/>
</dbReference>
<feature type="compositionally biased region" description="Basic and acidic residues" evidence="10">
    <location>
        <begin position="1056"/>
        <end position="1067"/>
    </location>
</feature>
<dbReference type="FunFam" id="3.30.160.60:FF:000210">
    <property type="entry name" value="Zinc finger RNA-binding protein 2"/>
    <property type="match status" value="1"/>
</dbReference>
<dbReference type="PANTHER" id="PTHR45762">
    <property type="entry name" value="ZINC FINGER RNA-BINDING PROTEIN"/>
    <property type="match status" value="1"/>
</dbReference>
<dbReference type="GO" id="GO:0005737">
    <property type="term" value="C:cytoplasm"/>
    <property type="evidence" value="ECO:0007669"/>
    <property type="project" value="UniProtKB-SubCell"/>
</dbReference>
<dbReference type="RefSeq" id="XP_005813527.1">
    <property type="nucleotide sequence ID" value="XM_005813470.2"/>
</dbReference>
<comment type="subcellular location">
    <subcellularLocation>
        <location evidence="2">Cytoplasm</location>
    </subcellularLocation>
    <subcellularLocation>
        <location evidence="1">Nucleus</location>
    </subcellularLocation>
</comment>
<feature type="domain" description="DZF" evidence="11">
    <location>
        <begin position="696"/>
        <end position="1067"/>
    </location>
</feature>
<organism evidence="12 13">
    <name type="scientific">Xiphophorus maculatus</name>
    <name type="common">Southern platyfish</name>
    <name type="synonym">Platypoecilus maculatus</name>
    <dbReference type="NCBI Taxonomy" id="8083"/>
    <lineage>
        <taxon>Eukaryota</taxon>
        <taxon>Metazoa</taxon>
        <taxon>Chordata</taxon>
        <taxon>Craniata</taxon>
        <taxon>Vertebrata</taxon>
        <taxon>Euteleostomi</taxon>
        <taxon>Actinopterygii</taxon>
        <taxon>Neopterygii</taxon>
        <taxon>Teleostei</taxon>
        <taxon>Neoteleostei</taxon>
        <taxon>Acanthomorphata</taxon>
        <taxon>Ovalentaria</taxon>
        <taxon>Atherinomorphae</taxon>
        <taxon>Cyprinodontiformes</taxon>
        <taxon>Poeciliidae</taxon>
        <taxon>Poeciliinae</taxon>
        <taxon>Xiphophorus</taxon>
    </lineage>
</organism>
<dbReference type="InterPro" id="IPR049402">
    <property type="entry name" value="DZF_dom_C"/>
</dbReference>
<evidence type="ECO:0000256" key="8">
    <source>
        <dbReference type="ARBA" id="ARBA00023242"/>
    </source>
</evidence>
<dbReference type="SUPFAM" id="SSF57667">
    <property type="entry name" value="beta-beta-alpha zinc fingers"/>
    <property type="match status" value="3"/>
</dbReference>
<dbReference type="OMA" id="HDYVEEX"/>
<evidence type="ECO:0000259" key="11">
    <source>
        <dbReference type="PROSITE" id="PS51703"/>
    </source>
</evidence>
<proteinExistence type="predicted"/>
<dbReference type="Pfam" id="PF07528">
    <property type="entry name" value="DZF_N"/>
    <property type="match status" value="1"/>
</dbReference>
<dbReference type="FunFam" id="3.30.160.60:FF:000439">
    <property type="entry name" value="Zinc finger RNA-binding protein 2"/>
    <property type="match status" value="1"/>
</dbReference>
<feature type="region of interest" description="Disordered" evidence="10">
    <location>
        <begin position="105"/>
        <end position="129"/>
    </location>
</feature>
<dbReference type="InterPro" id="IPR036236">
    <property type="entry name" value="Znf_C2H2_sf"/>
</dbReference>
<accession>M4AG22</accession>
<keyword evidence="3" id="KW-0217">Developmental protein</keyword>
<dbReference type="Ensembl" id="ENSXMAT00000013432.2">
    <property type="protein sequence ID" value="ENSXMAP00000013416.2"/>
    <property type="gene ID" value="ENSXMAG00000013356.2"/>
</dbReference>
<feature type="region of interest" description="Disordered" evidence="10">
    <location>
        <begin position="407"/>
        <end position="433"/>
    </location>
</feature>
<evidence type="ECO:0000256" key="4">
    <source>
        <dbReference type="ARBA" id="ARBA00022490"/>
    </source>
</evidence>
<feature type="region of interest" description="Disordered" evidence="10">
    <location>
        <begin position="1027"/>
        <end position="1067"/>
    </location>
</feature>
<keyword evidence="6" id="KW-0694">RNA-binding</keyword>
<feature type="compositionally biased region" description="Low complexity" evidence="10">
    <location>
        <begin position="422"/>
        <end position="433"/>
    </location>
</feature>
<evidence type="ECO:0000313" key="12">
    <source>
        <dbReference type="Ensembl" id="ENSXMAP00000013416.2"/>
    </source>
</evidence>
<keyword evidence="8" id="KW-0539">Nucleus</keyword>
<dbReference type="InParanoid" id="M4AG22"/>
<reference evidence="12" key="3">
    <citation type="submission" date="2025-08" db="UniProtKB">
        <authorList>
            <consortium name="Ensembl"/>
        </authorList>
    </citation>
    <scope>IDENTIFICATION</scope>
    <source>
        <strain evidence="12">JP 163 A</strain>
    </source>
</reference>
<dbReference type="eggNOG" id="KOG3792">
    <property type="taxonomic scope" value="Eukaryota"/>
</dbReference>
<reference evidence="12" key="4">
    <citation type="submission" date="2025-09" db="UniProtKB">
        <authorList>
            <consortium name="Ensembl"/>
        </authorList>
    </citation>
    <scope>IDENTIFICATION</scope>
    <source>
        <strain evidence="12">JP 163 A</strain>
    </source>
</reference>
<dbReference type="PROSITE" id="PS51703">
    <property type="entry name" value="DZF"/>
    <property type="match status" value="1"/>
</dbReference>
<keyword evidence="7" id="KW-0238">DNA-binding</keyword>
<dbReference type="FunFam" id="3.30.160.60:FF:000153">
    <property type="entry name" value="Zinc finger RNA-binding protein 2"/>
    <property type="match status" value="1"/>
</dbReference>
<dbReference type="InterPro" id="IPR043519">
    <property type="entry name" value="NT_sf"/>
</dbReference>
<evidence type="ECO:0000256" key="3">
    <source>
        <dbReference type="ARBA" id="ARBA00022473"/>
    </source>
</evidence>
<evidence type="ECO:0000256" key="6">
    <source>
        <dbReference type="ARBA" id="ARBA00022884"/>
    </source>
</evidence>
<name>M4AG22_XIPMA</name>
<dbReference type="CTD" id="51663"/>
<dbReference type="SMART" id="SM00572">
    <property type="entry name" value="DZF"/>
    <property type="match status" value="1"/>
</dbReference>
<dbReference type="GO" id="GO:0003725">
    <property type="term" value="F:double-stranded RNA binding"/>
    <property type="evidence" value="ECO:0007669"/>
    <property type="project" value="TreeGrafter"/>
</dbReference>
<dbReference type="InterPro" id="IPR006561">
    <property type="entry name" value="DZF_dom"/>
</dbReference>
<dbReference type="HOGENOM" id="CLU_012026_1_0_1"/>
<dbReference type="GO" id="GO:0003677">
    <property type="term" value="F:DNA binding"/>
    <property type="evidence" value="ECO:0007669"/>
    <property type="project" value="UniProtKB-KW"/>
</dbReference>
<dbReference type="SMART" id="SM00451">
    <property type="entry name" value="ZnF_U1"/>
    <property type="match status" value="3"/>
</dbReference>
<feature type="region of interest" description="Disordered" evidence="10">
    <location>
        <begin position="340"/>
        <end position="363"/>
    </location>
</feature>
<dbReference type="GO" id="GO:0008270">
    <property type="term" value="F:zinc ion binding"/>
    <property type="evidence" value="ECO:0007669"/>
    <property type="project" value="InterPro"/>
</dbReference>
<evidence type="ECO:0000256" key="1">
    <source>
        <dbReference type="ARBA" id="ARBA00004123"/>
    </source>
</evidence>
<dbReference type="GO" id="GO:0071011">
    <property type="term" value="C:precatalytic spliceosome"/>
    <property type="evidence" value="ECO:0007669"/>
    <property type="project" value="TreeGrafter"/>
</dbReference>
<reference evidence="13" key="2">
    <citation type="journal article" date="2013" name="Nat. Genet.">
        <title>The genome of the platyfish, Xiphophorus maculatus, provides insights into evolutionary adaptation and several complex traits.</title>
        <authorList>
            <person name="Schartl M."/>
            <person name="Walter R.B."/>
            <person name="Shen Y."/>
            <person name="Garcia T."/>
            <person name="Catchen J."/>
            <person name="Amores A."/>
            <person name="Braasch I."/>
            <person name="Chalopin D."/>
            <person name="Volff J.N."/>
            <person name="Lesch K.P."/>
            <person name="Bisazza A."/>
            <person name="Minx P."/>
            <person name="Hillier L."/>
            <person name="Wilson R.K."/>
            <person name="Fuerstenberg S."/>
            <person name="Boore J."/>
            <person name="Searle S."/>
            <person name="Postlethwait J.H."/>
            <person name="Warren W.C."/>
        </authorList>
    </citation>
    <scope>NUCLEOTIDE SEQUENCE [LARGE SCALE GENOMIC DNA]</scope>
    <source>
        <strain evidence="13">JP 163 A</strain>
    </source>
</reference>
<dbReference type="OrthoDB" id="8898434at2759"/>
<dbReference type="Gene3D" id="3.30.460.10">
    <property type="entry name" value="Beta Polymerase, domain 2"/>
    <property type="match status" value="1"/>
</dbReference>
<dbReference type="AlphaFoldDB" id="M4AG22"/>
<dbReference type="SMART" id="SM00355">
    <property type="entry name" value="ZnF_C2H2"/>
    <property type="match status" value="3"/>
</dbReference>
<dbReference type="KEGG" id="xma:102222409"/>
<reference evidence="13" key="1">
    <citation type="submission" date="2012-01" db="EMBL/GenBank/DDBJ databases">
        <authorList>
            <person name="Walter R."/>
            <person name="Schartl M."/>
            <person name="Warren W."/>
        </authorList>
    </citation>
    <scope>NUCLEOTIDE SEQUENCE [LARGE SCALE GENOMIC DNA]</scope>
    <source>
        <strain evidence="13">JP 163 A</strain>
    </source>
</reference>
<feature type="compositionally biased region" description="Low complexity" evidence="10">
    <location>
        <begin position="353"/>
        <end position="363"/>
    </location>
</feature>
<dbReference type="FunFam" id="3.30.460.10:FF:000010">
    <property type="entry name" value="Zinc finger RNA-binding protein 2"/>
    <property type="match status" value="1"/>
</dbReference>
<dbReference type="GeneTree" id="ENSGT00940000155290"/>
<sequence>MIPICPVVSFTYVPSRLGEDAKMATGNYFGFTHGAAAQYSQQPAAGVAYTHPTTVASYTVHQAPVAAHTVAAAYAPTAVAVARPAPVAVAAATAAAYGGYQPTHTTNDYGYPQRQAEVPPPPPPVTSQNYQDSYSYVRSTASAVAYDSKQYYQQPSVTAAVAAAQPQPSVADSYYQTAPKAVYSQGVTSYTQSQQNRQVTVIKPAAASPASSTFSIFPVTSTVQPVAAAAAAASVVPSYSQSPTYSTNAVTYSGTSYSGYEAAVYSAASSYYQQQQQQKQAVAAVAATAAWSGNTFPKKPTFQSKQLRPKQPPKPTQIHYCDVCKISCAGPQTYKEHLEGQKHKKKEAALKVSQGSSSSTAGGALARNAQNQLRCELCDVSCTGADAYAAHIRGAKHQKVVKLHTKLGKPIPSTEPSMITQTSASGASATGKTSLSSSSTSSSLCLSSNSSSSSSAPYLKAVNITSSSVVTKNPLASNLSVASSAAPGKKVNTPKINFVAGSKLQTTGKMEEMREEIKGDTCKPSAPSSASPDAKADLCDSLSTSALIALQSDVQPVGHDYVEEVRNDEGKVIRFHCKLCECSFNDPNAKEMHLKGRRHRLQYKKKVNPDLQVEVKPSIRARKIQEEKMRKQMQKEEYWRRREEEERWRMEMRRYEEDMYWRRMEEEQHHWDDRRRMPDGGYIQGPLGPPGLLGVRPGLPGLQPQGPMPPRRPDSSDDRYIMTKHAAIYPSEDELQSIQKIVSITERALKLVSDIITDQEHDKEDDKEKKEPAKDRVLKGVMRVGVLAKGLLLRGDKNVNLVLLCSDKPTESLLACIVEHLPKQLTLVTPDKYEVKGSMEEAAIILTSCIEPKMQVTITLTSPVIREEPGREGDVTSGMVKDPADVLDRQKCLDALAALRHAKWFQARANGLQSCVIIIRILRDLCQRVPTWSPFPGWAMELLVEKAINSASAPLSPGDALRRVFECISSGILLPGGPGLLDPCEKKPVDTLTAMGEQQREDITSSAQFALRLLAFRQIHKVLGMDPLPQMNPRFNVRNSRKRRHDNSDGTDSFEGEGKKDKKDFDN</sequence>
<dbReference type="GeneID" id="102222409"/>
<dbReference type="PROSITE" id="PS00028">
    <property type="entry name" value="ZINC_FINGER_C2H2_1"/>
    <property type="match status" value="1"/>
</dbReference>
<dbReference type="GO" id="GO:0003727">
    <property type="term" value="F:single-stranded RNA binding"/>
    <property type="evidence" value="ECO:0007669"/>
    <property type="project" value="TreeGrafter"/>
</dbReference>
<protein>
    <recommendedName>
        <fullName evidence="9">Zinc finger RNA-binding protein</fullName>
    </recommendedName>
</protein>
<dbReference type="InterPro" id="IPR013087">
    <property type="entry name" value="Znf_C2H2_type"/>
</dbReference>
<dbReference type="InterPro" id="IPR049401">
    <property type="entry name" value="DZF_dom_N"/>
</dbReference>
<dbReference type="PANTHER" id="PTHR45762:SF21">
    <property type="entry name" value="ZINC FINGER RNA-BINDING PROTEIN"/>
    <property type="match status" value="1"/>
</dbReference>
<evidence type="ECO:0000256" key="5">
    <source>
        <dbReference type="ARBA" id="ARBA00022737"/>
    </source>
</evidence>
<keyword evidence="5" id="KW-0677">Repeat</keyword>
<dbReference type="FunFam" id="1.10.1410.40:FF:000001">
    <property type="entry name" value="interleukin enhancer-binding factor 3 isoform X1"/>
    <property type="match status" value="1"/>
</dbReference>
<dbReference type="Gene3D" id="3.30.160.60">
    <property type="entry name" value="Classic Zinc Finger"/>
    <property type="match status" value="3"/>
</dbReference>
<evidence type="ECO:0000313" key="13">
    <source>
        <dbReference type="Proteomes" id="UP000002852"/>
    </source>
</evidence>
<evidence type="ECO:0000256" key="10">
    <source>
        <dbReference type="SAM" id="MobiDB-lite"/>
    </source>
</evidence>
<dbReference type="Pfam" id="PF12874">
    <property type="entry name" value="zf-met"/>
    <property type="match status" value="3"/>
</dbReference>
<dbReference type="Proteomes" id="UP000002852">
    <property type="component" value="Unassembled WGS sequence"/>
</dbReference>
<dbReference type="STRING" id="8083.ENSXMAP00000013416"/>
<dbReference type="InterPro" id="IPR003604">
    <property type="entry name" value="Matrin/U1-like-C_Znf_C2H2"/>
</dbReference>
<keyword evidence="13" id="KW-1185">Reference proteome</keyword>